<keyword evidence="12" id="KW-1185">Reference proteome</keyword>
<keyword evidence="6 8" id="KW-0862">Zinc</keyword>
<dbReference type="RefSeq" id="WP_380028866.1">
    <property type="nucleotide sequence ID" value="NZ_JBHSHC010000147.1"/>
</dbReference>
<evidence type="ECO:0000256" key="1">
    <source>
        <dbReference type="ARBA" id="ARBA00000757"/>
    </source>
</evidence>
<evidence type="ECO:0000256" key="2">
    <source>
        <dbReference type="ARBA" id="ARBA00001947"/>
    </source>
</evidence>
<keyword evidence="5 8" id="KW-0479">Metal-binding</keyword>
<accession>A0ABV9QB50</accession>
<evidence type="ECO:0000256" key="6">
    <source>
        <dbReference type="ARBA" id="ARBA00022833"/>
    </source>
</evidence>
<name>A0ABV9QB50_9BACL</name>
<evidence type="ECO:0000256" key="3">
    <source>
        <dbReference type="ARBA" id="ARBA00010772"/>
    </source>
</evidence>
<dbReference type="EC" id="5.3.1.8" evidence="4 8"/>
<dbReference type="InterPro" id="IPR049071">
    <property type="entry name" value="MPI_cupin_dom"/>
</dbReference>
<comment type="cofactor">
    <cofactor evidence="2 8">
        <name>Zn(2+)</name>
        <dbReference type="ChEBI" id="CHEBI:29105"/>
    </cofactor>
</comment>
<dbReference type="CDD" id="cd07010">
    <property type="entry name" value="cupin_PMI_type_I_N_bac"/>
    <property type="match status" value="1"/>
</dbReference>
<dbReference type="PANTHER" id="PTHR42742">
    <property type="entry name" value="TRANSCRIPTIONAL REPRESSOR MPRA"/>
    <property type="match status" value="1"/>
</dbReference>
<comment type="caution">
    <text evidence="11">The sequence shown here is derived from an EMBL/GenBank/DDBJ whole genome shotgun (WGS) entry which is preliminary data.</text>
</comment>
<dbReference type="InterPro" id="IPR051804">
    <property type="entry name" value="Carb_Metab_Reg_Kinase/Isom"/>
</dbReference>
<evidence type="ECO:0000259" key="9">
    <source>
        <dbReference type="Pfam" id="PF20511"/>
    </source>
</evidence>
<dbReference type="Pfam" id="PF20511">
    <property type="entry name" value="PMI_typeI_cat"/>
    <property type="match status" value="1"/>
</dbReference>
<dbReference type="InterPro" id="IPR011051">
    <property type="entry name" value="RmlC_Cupin_sf"/>
</dbReference>
<proteinExistence type="inferred from homology"/>
<dbReference type="PIRSF" id="PIRSF036894">
    <property type="entry name" value="PMI_Firm_short"/>
    <property type="match status" value="1"/>
</dbReference>
<dbReference type="EMBL" id="JBHSHC010000147">
    <property type="protein sequence ID" value="MFC4769865.1"/>
    <property type="molecule type" value="Genomic_DNA"/>
</dbReference>
<dbReference type="InterPro" id="IPR014628">
    <property type="entry name" value="Man6P_isomerase_Firm_short"/>
</dbReference>
<organism evidence="11 12">
    <name type="scientific">Effusibacillus consociatus</name>
    <dbReference type="NCBI Taxonomy" id="1117041"/>
    <lineage>
        <taxon>Bacteria</taxon>
        <taxon>Bacillati</taxon>
        <taxon>Bacillota</taxon>
        <taxon>Bacilli</taxon>
        <taxon>Bacillales</taxon>
        <taxon>Alicyclobacillaceae</taxon>
        <taxon>Effusibacillus</taxon>
    </lineage>
</organism>
<dbReference type="Gene3D" id="2.60.120.10">
    <property type="entry name" value="Jelly Rolls"/>
    <property type="match status" value="2"/>
</dbReference>
<dbReference type="InterPro" id="IPR001250">
    <property type="entry name" value="Man6P_Isoase-1"/>
</dbReference>
<evidence type="ECO:0000256" key="7">
    <source>
        <dbReference type="ARBA" id="ARBA00023235"/>
    </source>
</evidence>
<protein>
    <recommendedName>
        <fullName evidence="4 8">Mannose-6-phosphate isomerase</fullName>
        <ecNumber evidence="4 8">5.3.1.8</ecNumber>
    </recommendedName>
</protein>
<dbReference type="GO" id="GO:0004476">
    <property type="term" value="F:mannose-6-phosphate isomerase activity"/>
    <property type="evidence" value="ECO:0007669"/>
    <property type="project" value="UniProtKB-EC"/>
</dbReference>
<dbReference type="InterPro" id="IPR014710">
    <property type="entry name" value="RmlC-like_jellyroll"/>
</dbReference>
<evidence type="ECO:0000313" key="12">
    <source>
        <dbReference type="Proteomes" id="UP001596002"/>
    </source>
</evidence>
<sequence>MNAYPLLFSPSYHERIWGGKRLESFFGYPIPGERTGEAWVISDHPNGKSPVANGVYQGKTIQDLLDLHPEWFAARNLGRFPLLVKLLDADDDLSVQVHPDDEFAAVHENGELGKAECWYVVHAEPNAEIIYGHTALTRDELREMVAEGRWEDLLVRVPVRAGDFFYIPHGTIHALGKGIVVLETQQSSDVTYRAYDYDRVDAAGRKRELHLDKVLQVTTVPFRKKDVAAAVVDHGSLQVTRFIQESYFTVEKWNLQGIFEAQSKESFTLLSVISGSGSLTWAGGEQPLQKGDHLLIPRTLGQYTICGEWEAIASCLPQ</sequence>
<evidence type="ECO:0000256" key="4">
    <source>
        <dbReference type="ARBA" id="ARBA00011956"/>
    </source>
</evidence>
<dbReference type="PANTHER" id="PTHR42742:SF3">
    <property type="entry name" value="FRUCTOKINASE"/>
    <property type="match status" value="1"/>
</dbReference>
<reference evidence="12" key="1">
    <citation type="journal article" date="2019" name="Int. J. Syst. Evol. Microbiol.">
        <title>The Global Catalogue of Microorganisms (GCM) 10K type strain sequencing project: providing services to taxonomists for standard genome sequencing and annotation.</title>
        <authorList>
            <consortium name="The Broad Institute Genomics Platform"/>
            <consortium name="The Broad Institute Genome Sequencing Center for Infectious Disease"/>
            <person name="Wu L."/>
            <person name="Ma J."/>
        </authorList>
    </citation>
    <scope>NUCLEOTIDE SEQUENCE [LARGE SCALE GENOMIC DNA]</scope>
    <source>
        <strain evidence="12">WYCCWR 12678</strain>
    </source>
</reference>
<dbReference type="Proteomes" id="UP001596002">
    <property type="component" value="Unassembled WGS sequence"/>
</dbReference>
<feature type="domain" description="Phosphomannose isomerase type I catalytic" evidence="9">
    <location>
        <begin position="9"/>
        <end position="105"/>
    </location>
</feature>
<comment type="catalytic activity">
    <reaction evidence="1 8">
        <text>D-mannose 6-phosphate = D-fructose 6-phosphate</text>
        <dbReference type="Rhea" id="RHEA:12356"/>
        <dbReference type="ChEBI" id="CHEBI:58735"/>
        <dbReference type="ChEBI" id="CHEBI:61527"/>
        <dbReference type="EC" id="5.3.1.8"/>
    </reaction>
</comment>
<feature type="domain" description="Mannose-6-phosphate isomerase cupin" evidence="10">
    <location>
        <begin position="239"/>
        <end position="315"/>
    </location>
</feature>
<gene>
    <name evidence="11" type="primary">manA</name>
    <name evidence="11" type="ORF">ACFO8Q_21390</name>
</gene>
<evidence type="ECO:0000256" key="5">
    <source>
        <dbReference type="ARBA" id="ARBA00022723"/>
    </source>
</evidence>
<comment type="similarity">
    <text evidence="3 8">Belongs to the mannose-6-phosphate isomerase type 1 family.</text>
</comment>
<keyword evidence="7 8" id="KW-0413">Isomerase</keyword>
<dbReference type="InterPro" id="IPR046457">
    <property type="entry name" value="PMI_typeI_cat"/>
</dbReference>
<evidence type="ECO:0000313" key="11">
    <source>
        <dbReference type="EMBL" id="MFC4769865.1"/>
    </source>
</evidence>
<evidence type="ECO:0000256" key="8">
    <source>
        <dbReference type="PIRNR" id="PIRNR036894"/>
    </source>
</evidence>
<evidence type="ECO:0000259" key="10">
    <source>
        <dbReference type="Pfam" id="PF21621"/>
    </source>
</evidence>
<dbReference type="SUPFAM" id="SSF51182">
    <property type="entry name" value="RmlC-like cupins"/>
    <property type="match status" value="1"/>
</dbReference>
<dbReference type="Pfam" id="PF21621">
    <property type="entry name" value="MPI_cupin_dom"/>
    <property type="match status" value="1"/>
</dbReference>
<dbReference type="NCBIfam" id="TIGR00218">
    <property type="entry name" value="manA"/>
    <property type="match status" value="1"/>
</dbReference>